<dbReference type="Proteomes" id="UP000193380">
    <property type="component" value="Unassembled WGS sequence"/>
</dbReference>
<evidence type="ECO:0000256" key="2">
    <source>
        <dbReference type="ARBA" id="ARBA00023170"/>
    </source>
</evidence>
<reference evidence="5" key="1">
    <citation type="journal article" date="2014" name="Nat. Commun.">
        <title>The rainbow trout genome provides novel insights into evolution after whole-genome duplication in vertebrates.</title>
        <authorList>
            <person name="Berthelot C."/>
            <person name="Brunet F."/>
            <person name="Chalopin D."/>
            <person name="Juanchich A."/>
            <person name="Bernard M."/>
            <person name="Noel B."/>
            <person name="Bento P."/>
            <person name="Da Silva C."/>
            <person name="Labadie K."/>
            <person name="Alberti A."/>
            <person name="Aury J.M."/>
            <person name="Louis A."/>
            <person name="Dehais P."/>
            <person name="Bardou P."/>
            <person name="Montfort J."/>
            <person name="Klopp C."/>
            <person name="Cabau C."/>
            <person name="Gaspin C."/>
            <person name="Thorgaard G.H."/>
            <person name="Boussaha M."/>
            <person name="Quillet E."/>
            <person name="Guyomard R."/>
            <person name="Galiana D."/>
            <person name="Bobe J."/>
            <person name="Volff J.N."/>
            <person name="Genet C."/>
            <person name="Wincker P."/>
            <person name="Jaillon O."/>
            <person name="Roest Crollius H."/>
            <person name="Guiguen Y."/>
        </authorList>
    </citation>
    <scope>NUCLEOTIDE SEQUENCE [LARGE SCALE GENOMIC DNA]</scope>
</reference>
<feature type="chain" id="PRO_5001594564" description="G-protein coupled receptors family 2 profile 1 domain-containing protein" evidence="3">
    <location>
        <begin position="17"/>
        <end position="327"/>
    </location>
</feature>
<evidence type="ECO:0000259" key="4">
    <source>
        <dbReference type="PROSITE" id="PS50227"/>
    </source>
</evidence>
<protein>
    <recommendedName>
        <fullName evidence="4">G-protein coupled receptors family 2 profile 1 domain-containing protein</fullName>
    </recommendedName>
</protein>
<dbReference type="STRING" id="8022.A0A060W4V3"/>
<dbReference type="GO" id="GO:0005886">
    <property type="term" value="C:plasma membrane"/>
    <property type="evidence" value="ECO:0007669"/>
    <property type="project" value="TreeGrafter"/>
</dbReference>
<evidence type="ECO:0000313" key="6">
    <source>
        <dbReference type="Proteomes" id="UP000193380"/>
    </source>
</evidence>
<dbReference type="PROSITE" id="PS50227">
    <property type="entry name" value="G_PROTEIN_RECEP_F2_3"/>
    <property type="match status" value="1"/>
</dbReference>
<dbReference type="PaxDb" id="8022-A0A060W4V3"/>
<dbReference type="AlphaFoldDB" id="A0A060W4V3"/>
<dbReference type="InterPro" id="IPR001879">
    <property type="entry name" value="GPCR_2_extracellular_dom"/>
</dbReference>
<sequence length="327" mass="36076">MHSCVTVLQCSTCICGTCICSCGTVVQNTHTQILTHITAVTYVIGKSRLMVDHGDKDIDTISCDRWPKTLAGLLAFLPCAPSTFGSAPHPSGASSHHPTQREKKAWRRCDPAGQWAEDDYTQCPYASEVTRVLHELTQMTINTSNAQPLAQQLVAFTSRAGDFSDVMDVIFVTHLVERLTRLVDQRRDLGDYISDIASNMMLVEEHILWMAQNEARACTRIVQCVERIADLALTIDTQVISKVSPNIALEAFLIRPSNFQGLSCTAGQRAPLPPLSTQRADGDQDAIGDLLLNFKCHPVNGSGSPASRLRKVQYIEIEWLDNKAHTE</sequence>
<keyword evidence="2" id="KW-0675">Receptor</keyword>
<reference evidence="5" key="2">
    <citation type="submission" date="2014-03" db="EMBL/GenBank/DDBJ databases">
        <authorList>
            <person name="Genoscope - CEA"/>
        </authorList>
    </citation>
    <scope>NUCLEOTIDE SEQUENCE</scope>
</reference>
<organism evidence="5 6">
    <name type="scientific">Oncorhynchus mykiss</name>
    <name type="common">Rainbow trout</name>
    <name type="synonym">Salmo gairdneri</name>
    <dbReference type="NCBI Taxonomy" id="8022"/>
    <lineage>
        <taxon>Eukaryota</taxon>
        <taxon>Metazoa</taxon>
        <taxon>Chordata</taxon>
        <taxon>Craniata</taxon>
        <taxon>Vertebrata</taxon>
        <taxon>Euteleostomi</taxon>
        <taxon>Actinopterygii</taxon>
        <taxon>Neopterygii</taxon>
        <taxon>Teleostei</taxon>
        <taxon>Protacanthopterygii</taxon>
        <taxon>Salmoniformes</taxon>
        <taxon>Salmonidae</taxon>
        <taxon>Salmoninae</taxon>
        <taxon>Oncorhynchus</taxon>
    </lineage>
</organism>
<evidence type="ECO:0000256" key="3">
    <source>
        <dbReference type="SAM" id="SignalP"/>
    </source>
</evidence>
<dbReference type="InterPro" id="IPR036445">
    <property type="entry name" value="GPCR_2_extracell_dom_sf"/>
</dbReference>
<dbReference type="PANTHER" id="PTHR45930">
    <property type="entry name" value="G-PROTEIN COUPLED RECEPTOR 124-LIKE PROTEIN"/>
    <property type="match status" value="1"/>
</dbReference>
<feature type="signal peptide" evidence="3">
    <location>
        <begin position="1"/>
        <end position="16"/>
    </location>
</feature>
<dbReference type="Pfam" id="PF26588">
    <property type="entry name" value="GAIN_ADGRA3"/>
    <property type="match status" value="1"/>
</dbReference>
<dbReference type="InterPro" id="IPR051963">
    <property type="entry name" value="Adhesion_GPCR_A"/>
</dbReference>
<dbReference type="GO" id="GO:0004930">
    <property type="term" value="F:G protein-coupled receptor activity"/>
    <property type="evidence" value="ECO:0007669"/>
    <property type="project" value="InterPro"/>
</dbReference>
<keyword evidence="3" id="KW-0732">Signal</keyword>
<comment type="similarity">
    <text evidence="1">Belongs to the G-protein coupled receptor 2 family. Adhesion G-protein coupled receptor (ADGR) subfamily.</text>
</comment>
<dbReference type="SUPFAM" id="SSF111418">
    <property type="entry name" value="Hormone receptor domain"/>
    <property type="match status" value="1"/>
</dbReference>
<dbReference type="InterPro" id="IPR058808">
    <property type="entry name" value="GAIN_ADGRA2/3"/>
</dbReference>
<dbReference type="GO" id="GO:0098978">
    <property type="term" value="C:glutamatergic synapse"/>
    <property type="evidence" value="ECO:0007669"/>
    <property type="project" value="TreeGrafter"/>
</dbReference>
<gene>
    <name evidence="5" type="ORF">GSONMT00066603001</name>
</gene>
<evidence type="ECO:0000256" key="1">
    <source>
        <dbReference type="ARBA" id="ARBA00007343"/>
    </source>
</evidence>
<accession>A0A060W4V3</accession>
<dbReference type="Gene3D" id="4.10.1240.10">
    <property type="entry name" value="GPCR, family 2, extracellular hormone receptor domain"/>
    <property type="match status" value="1"/>
</dbReference>
<dbReference type="PANTHER" id="PTHR45930:SF3">
    <property type="entry name" value="ADHESION G PROTEIN-COUPLED RECEPTOR A1"/>
    <property type="match status" value="1"/>
</dbReference>
<proteinExistence type="inferred from homology"/>
<feature type="domain" description="G-protein coupled receptors family 2 profile 1" evidence="4">
    <location>
        <begin position="66"/>
        <end position="127"/>
    </location>
</feature>
<dbReference type="GO" id="GO:0014069">
    <property type="term" value="C:postsynaptic density"/>
    <property type="evidence" value="ECO:0007669"/>
    <property type="project" value="TreeGrafter"/>
</dbReference>
<dbReference type="GO" id="GO:0007166">
    <property type="term" value="P:cell surface receptor signaling pathway"/>
    <property type="evidence" value="ECO:0007669"/>
    <property type="project" value="TreeGrafter"/>
</dbReference>
<evidence type="ECO:0000313" key="5">
    <source>
        <dbReference type="EMBL" id="CDQ62137.1"/>
    </source>
</evidence>
<name>A0A060W4V3_ONCMY</name>
<dbReference type="EMBL" id="FR904398">
    <property type="protein sequence ID" value="CDQ62137.1"/>
    <property type="molecule type" value="Genomic_DNA"/>
</dbReference>